<keyword evidence="3 6" id="KW-0812">Transmembrane</keyword>
<evidence type="ECO:0000259" key="7">
    <source>
        <dbReference type="Pfam" id="PF12823"/>
    </source>
</evidence>
<dbReference type="InterPro" id="IPR023845">
    <property type="entry name" value="DUF3817_TM"/>
</dbReference>
<evidence type="ECO:0000256" key="1">
    <source>
        <dbReference type="ARBA" id="ARBA00004651"/>
    </source>
</evidence>
<evidence type="ECO:0000313" key="8">
    <source>
        <dbReference type="EMBL" id="UQX87661.1"/>
    </source>
</evidence>
<name>A0ABY4QXU5_9ACTN</name>
<accession>A0ABY4QXU5</accession>
<sequence>MASKRVRGIVGSFKRYRVLAFATGVLIIPLFVVSLPAHYIWHYKGTGAGVLAFIGVLHGFLFPIYLILALDLGIRMRWSWTRLALRMLAGTVPLAAFIVEHRASKEVAELVAADEQRTPSDNR</sequence>
<evidence type="ECO:0000256" key="6">
    <source>
        <dbReference type="SAM" id="Phobius"/>
    </source>
</evidence>
<dbReference type="PANTHER" id="PTHR40077:SF2">
    <property type="entry name" value="MEMBRANE PROTEIN"/>
    <property type="match status" value="1"/>
</dbReference>
<reference evidence="8" key="2">
    <citation type="submission" date="2022-05" db="EMBL/GenBank/DDBJ databases">
        <authorList>
            <person name="Kim J.-S."/>
            <person name="Lee K."/>
            <person name="Suh M."/>
            <person name="Eom M."/>
            <person name="Kim J.-S."/>
            <person name="Kim D.-S."/>
            <person name="Ko S.-H."/>
            <person name="Shin Y."/>
            <person name="Lee J.-S."/>
        </authorList>
    </citation>
    <scope>NUCLEOTIDE SEQUENCE</scope>
    <source>
        <strain evidence="8">N237</strain>
    </source>
</reference>
<dbReference type="NCBIfam" id="TIGR03954">
    <property type="entry name" value="integ_memb_HG"/>
    <property type="match status" value="1"/>
</dbReference>
<keyword evidence="2" id="KW-1003">Cell membrane</keyword>
<comment type="subcellular location">
    <subcellularLocation>
        <location evidence="1">Cell membrane</location>
        <topology evidence="1">Multi-pass membrane protein</topology>
    </subcellularLocation>
</comment>
<feature type="transmembrane region" description="Helical" evidence="6">
    <location>
        <begin position="20"/>
        <end position="41"/>
    </location>
</feature>
<reference evidence="8" key="1">
    <citation type="journal article" date="2018" name="Int. J. Syst. Evol. Microbiol.">
        <title>Jatrophihabitans telluris sp. nov., isolated from sediment soil of lava forest wetlands and the emended description of the genus Jatrophihabitans.</title>
        <authorList>
            <person name="Lee K.C."/>
            <person name="Suh M.K."/>
            <person name="Eom M.K."/>
            <person name="Kim K.K."/>
            <person name="Kim J.S."/>
            <person name="Kim D.S."/>
            <person name="Ko S.H."/>
            <person name="Shin Y.K."/>
            <person name="Lee J.S."/>
        </authorList>
    </citation>
    <scope>NUCLEOTIDE SEQUENCE</scope>
    <source>
        <strain evidence="8">N237</strain>
    </source>
</reference>
<feature type="domain" description="DUF3817" evidence="7">
    <location>
        <begin position="14"/>
        <end position="104"/>
    </location>
</feature>
<dbReference type="EMBL" id="CP097332">
    <property type="protein sequence ID" value="UQX87661.1"/>
    <property type="molecule type" value="Genomic_DNA"/>
</dbReference>
<dbReference type="Pfam" id="PF12823">
    <property type="entry name" value="DUF3817"/>
    <property type="match status" value="1"/>
</dbReference>
<dbReference type="RefSeq" id="WP_249770401.1">
    <property type="nucleotide sequence ID" value="NZ_CP097332.1"/>
</dbReference>
<proteinExistence type="predicted"/>
<feature type="transmembrane region" description="Helical" evidence="6">
    <location>
        <begin position="47"/>
        <end position="68"/>
    </location>
</feature>
<evidence type="ECO:0000313" key="9">
    <source>
        <dbReference type="Proteomes" id="UP001056336"/>
    </source>
</evidence>
<protein>
    <submittedName>
        <fullName evidence="8">DUF3817 domain-containing protein</fullName>
    </submittedName>
</protein>
<evidence type="ECO:0000256" key="2">
    <source>
        <dbReference type="ARBA" id="ARBA00022475"/>
    </source>
</evidence>
<keyword evidence="9" id="KW-1185">Reference proteome</keyword>
<keyword evidence="5 6" id="KW-0472">Membrane</keyword>
<dbReference type="PANTHER" id="PTHR40077">
    <property type="entry name" value="MEMBRANE PROTEIN-RELATED"/>
    <property type="match status" value="1"/>
</dbReference>
<keyword evidence="4 6" id="KW-1133">Transmembrane helix</keyword>
<organism evidence="8 9">
    <name type="scientific">Jatrophihabitans telluris</name>
    <dbReference type="NCBI Taxonomy" id="2038343"/>
    <lineage>
        <taxon>Bacteria</taxon>
        <taxon>Bacillati</taxon>
        <taxon>Actinomycetota</taxon>
        <taxon>Actinomycetes</taxon>
        <taxon>Jatrophihabitantales</taxon>
        <taxon>Jatrophihabitantaceae</taxon>
        <taxon>Jatrophihabitans</taxon>
    </lineage>
</organism>
<dbReference type="Proteomes" id="UP001056336">
    <property type="component" value="Chromosome"/>
</dbReference>
<gene>
    <name evidence="8" type="ORF">M6D93_15325</name>
</gene>
<evidence type="ECO:0000256" key="4">
    <source>
        <dbReference type="ARBA" id="ARBA00022989"/>
    </source>
</evidence>
<evidence type="ECO:0000256" key="5">
    <source>
        <dbReference type="ARBA" id="ARBA00023136"/>
    </source>
</evidence>
<evidence type="ECO:0000256" key="3">
    <source>
        <dbReference type="ARBA" id="ARBA00022692"/>
    </source>
</evidence>